<evidence type="ECO:0000256" key="1">
    <source>
        <dbReference type="SAM" id="Phobius"/>
    </source>
</evidence>
<dbReference type="WBParaSite" id="Pan_g19725.t1">
    <property type="protein sequence ID" value="Pan_g19725.t1"/>
    <property type="gene ID" value="Pan_g19725"/>
</dbReference>
<feature type="transmembrane region" description="Helical" evidence="1">
    <location>
        <begin position="52"/>
        <end position="75"/>
    </location>
</feature>
<reference evidence="2" key="1">
    <citation type="journal article" date="2013" name="Genetics">
        <title>The draft genome and transcriptome of Panagrellus redivivus are shaped by the harsh demands of a free-living lifestyle.</title>
        <authorList>
            <person name="Srinivasan J."/>
            <person name="Dillman A.R."/>
            <person name="Macchietto M.G."/>
            <person name="Heikkinen L."/>
            <person name="Lakso M."/>
            <person name="Fracchia K.M."/>
            <person name="Antoshechkin I."/>
            <person name="Mortazavi A."/>
            <person name="Wong G."/>
            <person name="Sternberg P.W."/>
        </authorList>
    </citation>
    <scope>NUCLEOTIDE SEQUENCE [LARGE SCALE GENOMIC DNA]</scope>
    <source>
        <strain evidence="2">MT8872</strain>
    </source>
</reference>
<keyword evidence="1" id="KW-0812">Transmembrane</keyword>
<keyword evidence="1" id="KW-0472">Membrane</keyword>
<dbReference type="AlphaFoldDB" id="A0A7E4VE01"/>
<protein>
    <submittedName>
        <fullName evidence="3">Transmembrane protein</fullName>
    </submittedName>
</protein>
<feature type="transmembrane region" description="Helical" evidence="1">
    <location>
        <begin position="115"/>
        <end position="139"/>
    </location>
</feature>
<proteinExistence type="predicted"/>
<evidence type="ECO:0000313" key="2">
    <source>
        <dbReference type="Proteomes" id="UP000492821"/>
    </source>
</evidence>
<feature type="transmembrane region" description="Helical" evidence="1">
    <location>
        <begin position="159"/>
        <end position="182"/>
    </location>
</feature>
<dbReference type="SUPFAM" id="SSF103473">
    <property type="entry name" value="MFS general substrate transporter"/>
    <property type="match status" value="1"/>
</dbReference>
<keyword evidence="2" id="KW-1185">Reference proteome</keyword>
<keyword evidence="1" id="KW-1133">Transmembrane helix</keyword>
<dbReference type="Proteomes" id="UP000492821">
    <property type="component" value="Unassembled WGS sequence"/>
</dbReference>
<name>A0A7E4VE01_PANRE</name>
<accession>A0A7E4VE01</accession>
<reference evidence="3" key="2">
    <citation type="submission" date="2020-10" db="UniProtKB">
        <authorList>
            <consortium name="WormBaseParasite"/>
        </authorList>
    </citation>
    <scope>IDENTIFICATION</scope>
</reference>
<organism evidence="2 3">
    <name type="scientific">Panagrellus redivivus</name>
    <name type="common">Microworm</name>
    <dbReference type="NCBI Taxonomy" id="6233"/>
    <lineage>
        <taxon>Eukaryota</taxon>
        <taxon>Metazoa</taxon>
        <taxon>Ecdysozoa</taxon>
        <taxon>Nematoda</taxon>
        <taxon>Chromadorea</taxon>
        <taxon>Rhabditida</taxon>
        <taxon>Tylenchina</taxon>
        <taxon>Panagrolaimomorpha</taxon>
        <taxon>Panagrolaimoidea</taxon>
        <taxon>Panagrolaimidae</taxon>
        <taxon>Panagrellus</taxon>
    </lineage>
</organism>
<feature type="transmembrane region" description="Helical" evidence="1">
    <location>
        <begin position="87"/>
        <end position="106"/>
    </location>
</feature>
<evidence type="ECO:0000313" key="3">
    <source>
        <dbReference type="WBParaSite" id="Pan_g19725.t1"/>
    </source>
</evidence>
<sequence>MMADRKDLLKPSPPAFHPIHLPPPTPMLLRPESEHSEEELQEIRDHRRAQQWPCGGCSFFLGICHFACGLSLLAFDVATNHITKTPFAISASLVFIVCGILALIAARRVDKATQILLTFLCLLSMPLCIVLFIQSALYVNTVCRPNLIESSCYAIDTGIYVVLMCTGLIEATIVLATLVVCFRSLKEAYLVPDPEFPYRTLIAGDFGLLRCTPPAIVPKAKHSGNMVGELLK</sequence>
<dbReference type="InterPro" id="IPR036259">
    <property type="entry name" value="MFS_trans_sf"/>
</dbReference>